<evidence type="ECO:0000313" key="1">
    <source>
        <dbReference type="EMBL" id="OYR18641.1"/>
    </source>
</evidence>
<accession>A0A256FW32</accession>
<evidence type="ECO:0000313" key="2">
    <source>
        <dbReference type="Proteomes" id="UP000216345"/>
    </source>
</evidence>
<dbReference type="OrthoDB" id="8468591at2"/>
<dbReference type="Proteomes" id="UP000216345">
    <property type="component" value="Unassembled WGS sequence"/>
</dbReference>
<name>A0A256FW32_9HYPH</name>
<dbReference type="AlphaFoldDB" id="A0A256FW32"/>
<dbReference type="RefSeq" id="WP_094573460.1">
    <property type="nucleotide sequence ID" value="NZ_JBHEEL010000011.1"/>
</dbReference>
<gene>
    <name evidence="1" type="ORF">CEV32_3032</name>
</gene>
<reference evidence="1 2" key="1">
    <citation type="submission" date="2017-07" db="EMBL/GenBank/DDBJ databases">
        <title>Phylogenetic study on the rhizospheric bacterium Ochrobactrum sp. A44.</title>
        <authorList>
            <person name="Krzyzanowska D.M."/>
            <person name="Ossowicki A."/>
            <person name="Rajewska M."/>
            <person name="Maciag T."/>
            <person name="Kaczynski Z."/>
            <person name="Czerwicka M."/>
            <person name="Jafra S."/>
        </authorList>
    </citation>
    <scope>NUCLEOTIDE SEQUENCE [LARGE SCALE GENOMIC DNA]</scope>
    <source>
        <strain evidence="1 2">PR17</strain>
    </source>
</reference>
<organism evidence="1 2">
    <name type="scientific">Brucella rhizosphaerae</name>
    <dbReference type="NCBI Taxonomy" id="571254"/>
    <lineage>
        <taxon>Bacteria</taxon>
        <taxon>Pseudomonadati</taxon>
        <taxon>Pseudomonadota</taxon>
        <taxon>Alphaproteobacteria</taxon>
        <taxon>Hyphomicrobiales</taxon>
        <taxon>Brucellaceae</taxon>
        <taxon>Brucella/Ochrobactrum group</taxon>
        <taxon>Brucella</taxon>
    </lineage>
</organism>
<comment type="caution">
    <text evidence="1">The sequence shown here is derived from an EMBL/GenBank/DDBJ whole genome shotgun (WGS) entry which is preliminary data.</text>
</comment>
<protein>
    <submittedName>
        <fullName evidence="1">Uncharacterized protein</fullName>
    </submittedName>
</protein>
<proteinExistence type="predicted"/>
<dbReference type="EMBL" id="NNRK01000011">
    <property type="protein sequence ID" value="OYR18641.1"/>
    <property type="molecule type" value="Genomic_DNA"/>
</dbReference>
<sequence length="394" mass="43425">MLDNSIEDTYTYIYDVRAIFSSNSAETSAFPVRYLTSKKIKIVISSTYVDGGNPAPNLGIILQLNPPADVLVVFDDKGEHVESFEEGRYNLKTGVDGSVILYLASPHNIYQNIQVYSQKYGSSSPTECVIFFGDSTTISTDMPAPFVDLNDQNSLDIPTDSPYFNVHFPVLNDDIDPDAFSCVISTNSCYFTKQNYSSALLPQGVQVPSAYLNTVEDNEIYYFIENNTAGGGLTSDKLIFQAKGIPYKHPSIGPWQNRTLKSRPLLNEGQTAITPSNISDIKFKLKNIPESSGGYTFRTGDSVTFTMFINGYFAGSNVQKNNVFELPPIIIEDPCPENICISLPANILAGYGSNQSHSPGRYEIDYVVKPENSADKSTWSRPTAWLKGAITTSI</sequence>
<keyword evidence="2" id="KW-1185">Reference proteome</keyword>